<name>A0A9D1A7Y3_9FIRM</name>
<dbReference type="PANTHER" id="PTHR36452:SF1">
    <property type="entry name" value="DUF2461 DOMAIN-CONTAINING PROTEIN"/>
    <property type="match status" value="1"/>
</dbReference>
<comment type="caution">
    <text evidence="1">The sequence shown here is derived from an EMBL/GenBank/DDBJ whole genome shotgun (WGS) entry which is preliminary data.</text>
</comment>
<dbReference type="AlphaFoldDB" id="A0A9D1A7Y3"/>
<gene>
    <name evidence="1" type="ORF">IAA70_02955</name>
</gene>
<organism evidence="1 2">
    <name type="scientific">Candidatus Avoscillospira stercoripullorum</name>
    <dbReference type="NCBI Taxonomy" id="2840709"/>
    <lineage>
        <taxon>Bacteria</taxon>
        <taxon>Bacillati</taxon>
        <taxon>Bacillota</taxon>
        <taxon>Clostridia</taxon>
        <taxon>Eubacteriales</taxon>
        <taxon>Oscillospiraceae</taxon>
        <taxon>Oscillospiraceae incertae sedis</taxon>
        <taxon>Candidatus Avoscillospira</taxon>
    </lineage>
</organism>
<dbReference type="InterPro" id="IPR012808">
    <property type="entry name" value="CHP02453"/>
</dbReference>
<evidence type="ECO:0000313" key="1">
    <source>
        <dbReference type="EMBL" id="HIR09345.1"/>
    </source>
</evidence>
<accession>A0A9D1A7Y3</accession>
<reference evidence="1" key="1">
    <citation type="submission" date="2020-10" db="EMBL/GenBank/DDBJ databases">
        <authorList>
            <person name="Gilroy R."/>
        </authorList>
    </citation>
    <scope>NUCLEOTIDE SEQUENCE</scope>
    <source>
        <strain evidence="1">ChiHjej9B8-7071</strain>
    </source>
</reference>
<dbReference type="Proteomes" id="UP000824258">
    <property type="component" value="Unassembled WGS sequence"/>
</dbReference>
<proteinExistence type="predicted"/>
<protein>
    <submittedName>
        <fullName evidence="1">DUF2461 domain-containing protein</fullName>
    </submittedName>
</protein>
<evidence type="ECO:0000313" key="2">
    <source>
        <dbReference type="Proteomes" id="UP000824258"/>
    </source>
</evidence>
<dbReference type="Pfam" id="PF09365">
    <property type="entry name" value="DUF2461"/>
    <property type="match status" value="1"/>
</dbReference>
<dbReference type="PANTHER" id="PTHR36452">
    <property type="entry name" value="CHROMOSOME 12, WHOLE GENOME SHOTGUN SEQUENCE"/>
    <property type="match status" value="1"/>
</dbReference>
<sequence length="218" mass="25257">MDAFQGFSPETVDFLWGIRLNNNRDWFLAHKAQYDQTLYQPMKALSQVVFAAFQDVPNLACKLSRIYRDARLHPPTPYKESLWLSMRPDGLAWSEQPTLYFEIRPEAYSYGFVLWRPKTAALAKFRSLLDYRPEEFLDLVKKLEGETGLMLTGEQYQRKRACPNAAVAPYYNVRGLMMDCDRSPDELLFSPALAGEVVKTLKALLPLYEYCLRFTSDV</sequence>
<dbReference type="EMBL" id="DVGD01000083">
    <property type="protein sequence ID" value="HIR09345.1"/>
    <property type="molecule type" value="Genomic_DNA"/>
</dbReference>
<reference evidence="1" key="2">
    <citation type="journal article" date="2021" name="PeerJ">
        <title>Extensive microbial diversity within the chicken gut microbiome revealed by metagenomics and culture.</title>
        <authorList>
            <person name="Gilroy R."/>
            <person name="Ravi A."/>
            <person name="Getino M."/>
            <person name="Pursley I."/>
            <person name="Horton D.L."/>
            <person name="Alikhan N.F."/>
            <person name="Baker D."/>
            <person name="Gharbi K."/>
            <person name="Hall N."/>
            <person name="Watson M."/>
            <person name="Adriaenssens E.M."/>
            <person name="Foster-Nyarko E."/>
            <person name="Jarju S."/>
            <person name="Secka A."/>
            <person name="Antonio M."/>
            <person name="Oren A."/>
            <person name="Chaudhuri R.R."/>
            <person name="La Ragione R."/>
            <person name="Hildebrand F."/>
            <person name="Pallen M.J."/>
        </authorList>
    </citation>
    <scope>NUCLEOTIDE SEQUENCE</scope>
    <source>
        <strain evidence="1">ChiHjej9B8-7071</strain>
    </source>
</reference>